<accession>A0A8J6XS31</accession>
<dbReference type="RefSeq" id="WP_190836469.1">
    <property type="nucleotide sequence ID" value="NZ_CAWPPI010000110.1"/>
</dbReference>
<keyword evidence="2" id="KW-1185">Reference proteome</keyword>
<reference evidence="1" key="1">
    <citation type="submission" date="2020-09" db="EMBL/GenBank/DDBJ databases">
        <title>Iningainema tapete sp. nov. (Scytonemataceae, Cyanobacteria) from greenhouses in central Florida (USA) produces two types of nodularin with biosynthetic potential for microcystin-LR and anabaenopeptins.</title>
        <authorList>
            <person name="Berthold D.E."/>
            <person name="Lefler F.W."/>
            <person name="Huang I.-S."/>
            <person name="Abdulla H."/>
            <person name="Zimba P.V."/>
            <person name="Laughinghouse H.D. IV."/>
        </authorList>
    </citation>
    <scope>NUCLEOTIDE SEQUENCE</scope>
    <source>
        <strain evidence="1">BLCCT55</strain>
    </source>
</reference>
<gene>
    <name evidence="1" type="ORF">ICL16_36470</name>
</gene>
<sequence>MQAYKINGKIDTSGNLVITEPVKMPPGDVEVIVLQVVPAEESSIVPETESQPETPKRKSKVKAFRDLFENAPPVPPDFDADQAKWEYLKEKHNL</sequence>
<name>A0A8J6XS31_9CYAN</name>
<organism evidence="1 2">
    <name type="scientific">Iningainema tapete BLCC-T55</name>
    <dbReference type="NCBI Taxonomy" id="2748662"/>
    <lineage>
        <taxon>Bacteria</taxon>
        <taxon>Bacillati</taxon>
        <taxon>Cyanobacteriota</taxon>
        <taxon>Cyanophyceae</taxon>
        <taxon>Nostocales</taxon>
        <taxon>Scytonemataceae</taxon>
        <taxon>Iningainema tapete</taxon>
    </lineage>
</organism>
<evidence type="ECO:0000313" key="1">
    <source>
        <dbReference type="EMBL" id="MBD2777400.1"/>
    </source>
</evidence>
<comment type="caution">
    <text evidence="1">The sequence shown here is derived from an EMBL/GenBank/DDBJ whole genome shotgun (WGS) entry which is preliminary data.</text>
</comment>
<dbReference type="Proteomes" id="UP000629098">
    <property type="component" value="Unassembled WGS sequence"/>
</dbReference>
<proteinExistence type="predicted"/>
<dbReference type="EMBL" id="JACXAE010000110">
    <property type="protein sequence ID" value="MBD2777400.1"/>
    <property type="molecule type" value="Genomic_DNA"/>
</dbReference>
<protein>
    <submittedName>
        <fullName evidence="1">Uncharacterized protein</fullName>
    </submittedName>
</protein>
<dbReference type="AlphaFoldDB" id="A0A8J6XS31"/>
<evidence type="ECO:0000313" key="2">
    <source>
        <dbReference type="Proteomes" id="UP000629098"/>
    </source>
</evidence>